<keyword evidence="3" id="KW-1185">Reference proteome</keyword>
<name>A0A2B7XZ64_9EURO</name>
<reference evidence="2 3" key="1">
    <citation type="submission" date="2017-10" db="EMBL/GenBank/DDBJ databases">
        <title>Comparative genomics in systemic dimorphic fungi from Ajellomycetaceae.</title>
        <authorList>
            <person name="Munoz J.F."/>
            <person name="Mcewen J.G."/>
            <person name="Clay O.K."/>
            <person name="Cuomo C.A."/>
        </authorList>
    </citation>
    <scope>NUCLEOTIDE SEQUENCE [LARGE SCALE GENOMIC DNA]</scope>
    <source>
        <strain evidence="2 3">UAMH5409</strain>
    </source>
</reference>
<feature type="region of interest" description="Disordered" evidence="1">
    <location>
        <begin position="98"/>
        <end position="124"/>
    </location>
</feature>
<comment type="caution">
    <text evidence="2">The sequence shown here is derived from an EMBL/GenBank/DDBJ whole genome shotgun (WGS) entry which is preliminary data.</text>
</comment>
<sequence length="298" mass="32834">MAAATGAGSFAPRQVANIKQVHIKMVPSPRTLAESQLILGAMKKFGEVSYFLNLKHIPSSRTKNTGRAALAIFENAQASSAAIQASPLTIPVPSLSTLLPESNPPDGDVGGSNRTKSAVGKLKIKAKTKEARLQKAKEKSKSAEAEASSRESSITCYIEPSYHDHNIAVMQNPYHNAFHLANNSVEIRDILQTAASECSGTFDVRGYDDGSGQIRPPRLSTHADCFPMRKRQFPFRHQLDIIRLAQGLGGDSLMRMYREGRETAEKVKHIREKYVFEKGKKEKQRMENGEENKVETLG</sequence>
<evidence type="ECO:0000313" key="3">
    <source>
        <dbReference type="Proteomes" id="UP000223968"/>
    </source>
</evidence>
<organism evidence="2 3">
    <name type="scientific">Helicocarpus griseus UAMH5409</name>
    <dbReference type="NCBI Taxonomy" id="1447875"/>
    <lineage>
        <taxon>Eukaryota</taxon>
        <taxon>Fungi</taxon>
        <taxon>Dikarya</taxon>
        <taxon>Ascomycota</taxon>
        <taxon>Pezizomycotina</taxon>
        <taxon>Eurotiomycetes</taxon>
        <taxon>Eurotiomycetidae</taxon>
        <taxon>Onygenales</taxon>
        <taxon>Ajellomycetaceae</taxon>
        <taxon>Helicocarpus</taxon>
    </lineage>
</organism>
<proteinExistence type="predicted"/>
<dbReference type="AlphaFoldDB" id="A0A2B7XZ64"/>
<dbReference type="EMBL" id="PDNB01000037">
    <property type="protein sequence ID" value="PGH14209.1"/>
    <property type="molecule type" value="Genomic_DNA"/>
</dbReference>
<evidence type="ECO:0000256" key="1">
    <source>
        <dbReference type="SAM" id="MobiDB-lite"/>
    </source>
</evidence>
<gene>
    <name evidence="2" type="ORF">AJ79_03182</name>
</gene>
<dbReference type="Proteomes" id="UP000223968">
    <property type="component" value="Unassembled WGS sequence"/>
</dbReference>
<dbReference type="OrthoDB" id="5367448at2759"/>
<evidence type="ECO:0000313" key="2">
    <source>
        <dbReference type="EMBL" id="PGH14209.1"/>
    </source>
</evidence>
<protein>
    <submittedName>
        <fullName evidence="2">Uncharacterized protein</fullName>
    </submittedName>
</protein>
<accession>A0A2B7XZ64</accession>